<dbReference type="Proteomes" id="UP001314170">
    <property type="component" value="Unassembled WGS sequence"/>
</dbReference>
<organism evidence="2 3">
    <name type="scientific">Dovyalis caffra</name>
    <dbReference type="NCBI Taxonomy" id="77055"/>
    <lineage>
        <taxon>Eukaryota</taxon>
        <taxon>Viridiplantae</taxon>
        <taxon>Streptophyta</taxon>
        <taxon>Embryophyta</taxon>
        <taxon>Tracheophyta</taxon>
        <taxon>Spermatophyta</taxon>
        <taxon>Magnoliopsida</taxon>
        <taxon>eudicotyledons</taxon>
        <taxon>Gunneridae</taxon>
        <taxon>Pentapetalae</taxon>
        <taxon>rosids</taxon>
        <taxon>fabids</taxon>
        <taxon>Malpighiales</taxon>
        <taxon>Salicaceae</taxon>
        <taxon>Flacourtieae</taxon>
        <taxon>Dovyalis</taxon>
    </lineage>
</organism>
<protein>
    <submittedName>
        <fullName evidence="2">Uncharacterized protein</fullName>
    </submittedName>
</protein>
<reference evidence="2 3" key="1">
    <citation type="submission" date="2024-01" db="EMBL/GenBank/DDBJ databases">
        <authorList>
            <person name="Waweru B."/>
        </authorList>
    </citation>
    <scope>NUCLEOTIDE SEQUENCE [LARGE SCALE GENOMIC DNA]</scope>
</reference>
<name>A0AAV1R333_9ROSI</name>
<accession>A0AAV1R333</accession>
<evidence type="ECO:0000313" key="2">
    <source>
        <dbReference type="EMBL" id="CAK7327423.1"/>
    </source>
</evidence>
<proteinExistence type="predicted"/>
<feature type="compositionally biased region" description="Polar residues" evidence="1">
    <location>
        <begin position="9"/>
        <end position="18"/>
    </location>
</feature>
<gene>
    <name evidence="2" type="ORF">DCAF_LOCUS5135</name>
</gene>
<feature type="compositionally biased region" description="Polar residues" evidence="1">
    <location>
        <begin position="29"/>
        <end position="42"/>
    </location>
</feature>
<dbReference type="AlphaFoldDB" id="A0AAV1R333"/>
<comment type="caution">
    <text evidence="2">The sequence shown here is derived from an EMBL/GenBank/DDBJ whole genome shotgun (WGS) entry which is preliminary data.</text>
</comment>
<keyword evidence="3" id="KW-1185">Reference proteome</keyword>
<feature type="region of interest" description="Disordered" evidence="1">
    <location>
        <begin position="1"/>
        <end position="105"/>
    </location>
</feature>
<dbReference type="EMBL" id="CAWUPB010000851">
    <property type="protein sequence ID" value="CAK7327423.1"/>
    <property type="molecule type" value="Genomic_DNA"/>
</dbReference>
<evidence type="ECO:0000313" key="3">
    <source>
        <dbReference type="Proteomes" id="UP001314170"/>
    </source>
</evidence>
<sequence length="105" mass="11192">MESLRRNVNADQAPTETDTVGMDAAINGDNGQPIASQSNGPSEDTGGTHMKRKRKPSEKGLELQAGEVRKPLKPLKSSGRSSKLRSKPVTDLDNGNGIYGDDISD</sequence>
<evidence type="ECO:0000256" key="1">
    <source>
        <dbReference type="SAM" id="MobiDB-lite"/>
    </source>
</evidence>